<organism evidence="2 3">
    <name type="scientific">Camellia sinensis var. sinensis</name>
    <name type="common">China tea</name>
    <dbReference type="NCBI Taxonomy" id="542762"/>
    <lineage>
        <taxon>Eukaryota</taxon>
        <taxon>Viridiplantae</taxon>
        <taxon>Streptophyta</taxon>
        <taxon>Embryophyta</taxon>
        <taxon>Tracheophyta</taxon>
        <taxon>Spermatophyta</taxon>
        <taxon>Magnoliopsida</taxon>
        <taxon>eudicotyledons</taxon>
        <taxon>Gunneridae</taxon>
        <taxon>Pentapetalae</taxon>
        <taxon>asterids</taxon>
        <taxon>Ericales</taxon>
        <taxon>Theaceae</taxon>
        <taxon>Camellia</taxon>
    </lineage>
</organism>
<feature type="transmembrane region" description="Helical" evidence="1">
    <location>
        <begin position="196"/>
        <end position="222"/>
    </location>
</feature>
<keyword evidence="1" id="KW-0812">Transmembrane</keyword>
<keyword evidence="1" id="KW-0472">Membrane</keyword>
<name>A0A4S4D2C4_CAMSN</name>
<sequence>MSSYSSDLRKYLAMHWFFIAAPQFGGNIVNIWTLSAILVYVYIMKNCNNNSLREKSNGEFAEVSGKGRHDDGVSLDGVLRRVGAEIFFPNPDSAYGSSPVIHRIKASLSENVPLLRQASRNTGRDVLLWARRGTPLRALLVVSVGTIGLLALTGLVVFMLFFLAATVNAIIISLLVSLAAAGGFLALFFTCVTAIYIGALSVAVFVISTATISAIIAVLIATSKLGKTAVQGTMLTIVEFETFMAYGFVHENQLRWLKHHTRYHTPISTRYGYDMFFEVPMFHSAVCAHTWLYLDRSANRLQLGRVLGDECLLYFRFDCTFCWIGFFWTVWLATKKSVGLAKHSLTVTGSALSAYSSARHVRSRHEHDKVSD</sequence>
<dbReference type="PANTHER" id="PTHR35508">
    <property type="entry name" value="VOLTAGE-DEPENDENT L-TYPE CALCIUM CHANNEL SUBUNIT"/>
    <property type="match status" value="1"/>
</dbReference>
<feature type="transmembrane region" description="Helical" evidence="1">
    <location>
        <begin position="16"/>
        <end position="43"/>
    </location>
</feature>
<keyword evidence="3" id="KW-1185">Reference proteome</keyword>
<gene>
    <name evidence="2" type="ORF">TEA_018196</name>
</gene>
<accession>A0A4S4D2C4</accession>
<keyword evidence="1" id="KW-1133">Transmembrane helix</keyword>
<dbReference type="PANTHER" id="PTHR35508:SF1">
    <property type="entry name" value="VOLTAGE-DEPENDENT L-TYPE CALCIUM CHANNEL SUBUNIT"/>
    <property type="match status" value="1"/>
</dbReference>
<comment type="caution">
    <text evidence="2">The sequence shown here is derived from an EMBL/GenBank/DDBJ whole genome shotgun (WGS) entry which is preliminary data.</text>
</comment>
<evidence type="ECO:0000256" key="1">
    <source>
        <dbReference type="SAM" id="Phobius"/>
    </source>
</evidence>
<proteinExistence type="predicted"/>
<dbReference type="STRING" id="542762.A0A4S4D2C4"/>
<protein>
    <submittedName>
        <fullName evidence="2">Uncharacterized protein</fullName>
    </submittedName>
</protein>
<feature type="transmembrane region" description="Helical" evidence="1">
    <location>
        <begin position="169"/>
        <end position="189"/>
    </location>
</feature>
<evidence type="ECO:0000313" key="2">
    <source>
        <dbReference type="EMBL" id="THF96298.1"/>
    </source>
</evidence>
<feature type="transmembrane region" description="Helical" evidence="1">
    <location>
        <begin position="228"/>
        <end position="250"/>
    </location>
</feature>
<dbReference type="EMBL" id="SDRB02012971">
    <property type="protein sequence ID" value="THF96298.1"/>
    <property type="molecule type" value="Genomic_DNA"/>
</dbReference>
<dbReference type="AlphaFoldDB" id="A0A4S4D2C4"/>
<evidence type="ECO:0000313" key="3">
    <source>
        <dbReference type="Proteomes" id="UP000306102"/>
    </source>
</evidence>
<dbReference type="Proteomes" id="UP000306102">
    <property type="component" value="Unassembled WGS sequence"/>
</dbReference>
<reference evidence="2 3" key="1">
    <citation type="journal article" date="2018" name="Proc. Natl. Acad. Sci. U.S.A.">
        <title>Draft genome sequence of Camellia sinensis var. sinensis provides insights into the evolution of the tea genome and tea quality.</title>
        <authorList>
            <person name="Wei C."/>
            <person name="Yang H."/>
            <person name="Wang S."/>
            <person name="Zhao J."/>
            <person name="Liu C."/>
            <person name="Gao L."/>
            <person name="Xia E."/>
            <person name="Lu Y."/>
            <person name="Tai Y."/>
            <person name="She G."/>
            <person name="Sun J."/>
            <person name="Cao H."/>
            <person name="Tong W."/>
            <person name="Gao Q."/>
            <person name="Li Y."/>
            <person name="Deng W."/>
            <person name="Jiang X."/>
            <person name="Wang W."/>
            <person name="Chen Q."/>
            <person name="Zhang S."/>
            <person name="Li H."/>
            <person name="Wu J."/>
            <person name="Wang P."/>
            <person name="Li P."/>
            <person name="Shi C."/>
            <person name="Zheng F."/>
            <person name="Jian J."/>
            <person name="Huang B."/>
            <person name="Shan D."/>
            <person name="Shi M."/>
            <person name="Fang C."/>
            <person name="Yue Y."/>
            <person name="Li F."/>
            <person name="Li D."/>
            <person name="Wei S."/>
            <person name="Han B."/>
            <person name="Jiang C."/>
            <person name="Yin Y."/>
            <person name="Xia T."/>
            <person name="Zhang Z."/>
            <person name="Bennetzen J.L."/>
            <person name="Zhao S."/>
            <person name="Wan X."/>
        </authorList>
    </citation>
    <scope>NUCLEOTIDE SEQUENCE [LARGE SCALE GENOMIC DNA]</scope>
    <source>
        <strain evidence="3">cv. Shuchazao</strain>
        <tissue evidence="2">Leaf</tissue>
    </source>
</reference>
<feature type="transmembrane region" description="Helical" evidence="1">
    <location>
        <begin position="271"/>
        <end position="293"/>
    </location>
</feature>
<feature type="transmembrane region" description="Helical" evidence="1">
    <location>
        <begin position="138"/>
        <end position="163"/>
    </location>
</feature>
<feature type="transmembrane region" description="Helical" evidence="1">
    <location>
        <begin position="313"/>
        <end position="333"/>
    </location>
</feature>